<evidence type="ECO:0000313" key="2">
    <source>
        <dbReference type="Proteomes" id="UP000241462"/>
    </source>
</evidence>
<dbReference type="Proteomes" id="UP000241462">
    <property type="component" value="Unassembled WGS sequence"/>
</dbReference>
<dbReference type="OrthoDB" id="5232280at2759"/>
<dbReference type="AlphaFoldDB" id="A0A2T2ZW87"/>
<sequence>MSVAATLGSQGLLQLGISVSDIAYVYAQGRQWGNWFRAKKNDEELFDLLNEDPESLFRRKGVVDTSQISRKFPGIKFIYHDGKCSTAGKTFGSSGNMRSAPSAAVTDVLVSAFTNVLNDPEAESKLRVGLQININSYRDFGQVRGVVARAKKSYLDTYNDKTNSGPAIVGLNKNEEIEVKHFLQVLLEGEEHLFLCHSASTFAFAKALEQCGIDIKVSADRNHDGQLLVEYVPDSQADISYISRQQPYIQTHQRLQNNAQQISYPREEPESMIQAVGTNFGRRNVMEALWKKGAEAAAEYTLVAAADLPYTTQSPSYHYKLCAVPKSLKRHRDDGHKAGTRVTTSATFLARKYFPCQSDKVQSAVAFLIQEASQSDIDWLDTHSSTEFLLRNESTNLFTSRKEPKFLLWLSFQALVFGFYYRLLESVVTLQYIDDGDAYFRGLWGEVSTTFLAMCTCFGQELNNEGKVSRAHVLYLLASMYNGRPKIYNKGNAQKSLLGVMGKVSVVAMPLIHASDVPKEISSFAVLDLPIPHLIPDADGEIYASPTYSIDSSVVITPPQQITAYVEQQPHQEVQGKGTQANENGASGSLIAATTGFEIKDKDWTKAHIPIPRTTLDQPNAFGLVQSVGCPALRFAAAGFYAALGEEVVIANGDFEAAFGRVEPQERCIIIA</sequence>
<gene>
    <name evidence="1" type="ORF">BD289DRAFT_456324</name>
</gene>
<dbReference type="EMBL" id="KZ678612">
    <property type="protein sequence ID" value="PSR78357.1"/>
    <property type="molecule type" value="Genomic_DNA"/>
</dbReference>
<organism evidence="1 2">
    <name type="scientific">Coniella lustricola</name>
    <dbReference type="NCBI Taxonomy" id="2025994"/>
    <lineage>
        <taxon>Eukaryota</taxon>
        <taxon>Fungi</taxon>
        <taxon>Dikarya</taxon>
        <taxon>Ascomycota</taxon>
        <taxon>Pezizomycotina</taxon>
        <taxon>Sordariomycetes</taxon>
        <taxon>Sordariomycetidae</taxon>
        <taxon>Diaporthales</taxon>
        <taxon>Schizoparmaceae</taxon>
        <taxon>Coniella</taxon>
    </lineage>
</organism>
<reference evidence="1 2" key="1">
    <citation type="journal article" date="2018" name="Mycol. Prog.">
        <title>Coniella lustricola, a new species from submerged detritus.</title>
        <authorList>
            <person name="Raudabaugh D.B."/>
            <person name="Iturriaga T."/>
            <person name="Carver A."/>
            <person name="Mondo S."/>
            <person name="Pangilinan J."/>
            <person name="Lipzen A."/>
            <person name="He G."/>
            <person name="Amirebrahimi M."/>
            <person name="Grigoriev I.V."/>
            <person name="Miller A.N."/>
        </authorList>
    </citation>
    <scope>NUCLEOTIDE SEQUENCE [LARGE SCALE GENOMIC DNA]</scope>
    <source>
        <strain evidence="1 2">B22-T-1</strain>
    </source>
</reference>
<proteinExistence type="predicted"/>
<accession>A0A2T2ZW87</accession>
<evidence type="ECO:0000313" key="1">
    <source>
        <dbReference type="EMBL" id="PSR78357.1"/>
    </source>
</evidence>
<name>A0A2T2ZW87_9PEZI</name>
<protein>
    <submittedName>
        <fullName evidence="1">Uncharacterized protein</fullName>
    </submittedName>
</protein>
<keyword evidence="2" id="KW-1185">Reference proteome</keyword>
<dbReference type="InParanoid" id="A0A2T2ZW87"/>